<keyword evidence="5" id="KW-1185">Reference proteome</keyword>
<feature type="signal peptide" evidence="2">
    <location>
        <begin position="1"/>
        <end position="22"/>
    </location>
</feature>
<reference evidence="4" key="2">
    <citation type="submission" date="2020-09" db="EMBL/GenBank/DDBJ databases">
        <authorList>
            <person name="Sun Q."/>
            <person name="Kim S."/>
        </authorList>
    </citation>
    <scope>NUCLEOTIDE SEQUENCE</scope>
    <source>
        <strain evidence="4">KCTC 32437</strain>
    </source>
</reference>
<proteinExistence type="predicted"/>
<gene>
    <name evidence="4" type="ORF">GCM10007989_00800</name>
</gene>
<sequence>MRILSRVVIAALTASVPAAVHAADLNTVAISAPSAELPVYDDPAFDWSGFYAGVFTGVQNSDDRDTELALGLNAGVNAQFDFYLLGAEVAVQGLTGDIGESVQGQILGRAGLVVTDNVAVYGAGGYGLDLDDTDEGEYLLGGGVELAVNEDVSVRAQYLHGFDTDGGGDSNQVTIGAAYHF</sequence>
<feature type="domain" description="Outer membrane protein beta-barrel" evidence="3">
    <location>
        <begin position="35"/>
        <end position="181"/>
    </location>
</feature>
<organism evidence="4 5">
    <name type="scientific">Devosia pacifica</name>
    <dbReference type="NCBI Taxonomy" id="1335967"/>
    <lineage>
        <taxon>Bacteria</taxon>
        <taxon>Pseudomonadati</taxon>
        <taxon>Pseudomonadota</taxon>
        <taxon>Alphaproteobacteria</taxon>
        <taxon>Hyphomicrobiales</taxon>
        <taxon>Devosiaceae</taxon>
        <taxon>Devosia</taxon>
    </lineage>
</organism>
<accession>A0A918RRL4</accession>
<protein>
    <recommendedName>
        <fullName evidence="3">Outer membrane protein beta-barrel domain-containing protein</fullName>
    </recommendedName>
</protein>
<dbReference type="AlphaFoldDB" id="A0A918RRL4"/>
<comment type="caution">
    <text evidence="4">The sequence shown here is derived from an EMBL/GenBank/DDBJ whole genome shotgun (WGS) entry which is preliminary data.</text>
</comment>
<evidence type="ECO:0000256" key="1">
    <source>
        <dbReference type="ARBA" id="ARBA00022729"/>
    </source>
</evidence>
<dbReference type="RefSeq" id="WP_189422383.1">
    <property type="nucleotide sequence ID" value="NZ_BMZE01000001.1"/>
</dbReference>
<dbReference type="Proteomes" id="UP000646579">
    <property type="component" value="Unassembled WGS sequence"/>
</dbReference>
<feature type="chain" id="PRO_5036747638" description="Outer membrane protein beta-barrel domain-containing protein" evidence="2">
    <location>
        <begin position="23"/>
        <end position="181"/>
    </location>
</feature>
<dbReference type="Pfam" id="PF13505">
    <property type="entry name" value="OMP_b-brl"/>
    <property type="match status" value="1"/>
</dbReference>
<evidence type="ECO:0000259" key="3">
    <source>
        <dbReference type="Pfam" id="PF13505"/>
    </source>
</evidence>
<dbReference type="SUPFAM" id="SSF56925">
    <property type="entry name" value="OMPA-like"/>
    <property type="match status" value="1"/>
</dbReference>
<keyword evidence="1 2" id="KW-0732">Signal</keyword>
<evidence type="ECO:0000313" key="4">
    <source>
        <dbReference type="EMBL" id="GHA10479.1"/>
    </source>
</evidence>
<dbReference type="InterPro" id="IPR027385">
    <property type="entry name" value="Beta-barrel_OMP"/>
</dbReference>
<reference evidence="4" key="1">
    <citation type="journal article" date="2014" name="Int. J. Syst. Evol. Microbiol.">
        <title>Complete genome sequence of Corynebacterium casei LMG S-19264T (=DSM 44701T), isolated from a smear-ripened cheese.</title>
        <authorList>
            <consortium name="US DOE Joint Genome Institute (JGI-PGF)"/>
            <person name="Walter F."/>
            <person name="Albersmeier A."/>
            <person name="Kalinowski J."/>
            <person name="Ruckert C."/>
        </authorList>
    </citation>
    <scope>NUCLEOTIDE SEQUENCE</scope>
    <source>
        <strain evidence="4">KCTC 32437</strain>
    </source>
</reference>
<evidence type="ECO:0000313" key="5">
    <source>
        <dbReference type="Proteomes" id="UP000646579"/>
    </source>
</evidence>
<dbReference type="InterPro" id="IPR011250">
    <property type="entry name" value="OMP/PagP_B-barrel"/>
</dbReference>
<evidence type="ECO:0000256" key="2">
    <source>
        <dbReference type="SAM" id="SignalP"/>
    </source>
</evidence>
<dbReference type="EMBL" id="BMZE01000001">
    <property type="protein sequence ID" value="GHA10479.1"/>
    <property type="molecule type" value="Genomic_DNA"/>
</dbReference>
<dbReference type="Gene3D" id="2.40.160.20">
    <property type="match status" value="1"/>
</dbReference>
<name>A0A918RRL4_9HYPH</name>